<name>A0A558BSZ5_9BACT</name>
<keyword evidence="2" id="KW-1185">Reference proteome</keyword>
<proteinExistence type="predicted"/>
<comment type="caution">
    <text evidence="1">The sequence shown here is derived from an EMBL/GenBank/DDBJ whole genome shotgun (WGS) entry which is preliminary data.</text>
</comment>
<protein>
    <submittedName>
        <fullName evidence="1">Uncharacterized protein</fullName>
    </submittedName>
</protein>
<accession>A0A558BSZ5</accession>
<dbReference type="AlphaFoldDB" id="A0A558BSZ5"/>
<dbReference type="Proteomes" id="UP000317624">
    <property type="component" value="Unassembled WGS sequence"/>
</dbReference>
<sequence>MDKSLLPPLPSALKGEKPICLTDGFREGDLLHLKAEVAGRPKGTVLPVLGYCLCLDAQGQVHALRAYVPLCPGYATTYAGREAARFPEPNQRERWLGSIQLYFSELDLTDHAHELALERRREGLVIAMYPERQQHRLAA</sequence>
<dbReference type="RefSeq" id="WP_144850649.1">
    <property type="nucleotide sequence ID" value="NZ_VMRJ01000004.1"/>
</dbReference>
<dbReference type="EMBL" id="VMRJ01000004">
    <property type="protein sequence ID" value="TVT39612.1"/>
    <property type="molecule type" value="Genomic_DNA"/>
</dbReference>
<reference evidence="1 2" key="1">
    <citation type="submission" date="2019-07" db="EMBL/GenBank/DDBJ databases">
        <title>Hymenobacter sp. straun FUR1 Genome sequencing and assembly.</title>
        <authorList>
            <person name="Chhetri G."/>
        </authorList>
    </citation>
    <scope>NUCLEOTIDE SEQUENCE [LARGE SCALE GENOMIC DNA]</scope>
    <source>
        <strain evidence="1 2">Fur1</strain>
    </source>
</reference>
<dbReference type="OrthoDB" id="9853612at2"/>
<evidence type="ECO:0000313" key="2">
    <source>
        <dbReference type="Proteomes" id="UP000317624"/>
    </source>
</evidence>
<gene>
    <name evidence="1" type="ORF">FNT36_18395</name>
</gene>
<organism evidence="1 2">
    <name type="scientific">Hymenobacter setariae</name>
    <dbReference type="NCBI Taxonomy" id="2594794"/>
    <lineage>
        <taxon>Bacteria</taxon>
        <taxon>Pseudomonadati</taxon>
        <taxon>Bacteroidota</taxon>
        <taxon>Cytophagia</taxon>
        <taxon>Cytophagales</taxon>
        <taxon>Hymenobacteraceae</taxon>
        <taxon>Hymenobacter</taxon>
    </lineage>
</organism>
<evidence type="ECO:0000313" key="1">
    <source>
        <dbReference type="EMBL" id="TVT39612.1"/>
    </source>
</evidence>